<dbReference type="AlphaFoldDB" id="A0A0F9UJ63"/>
<feature type="compositionally biased region" description="Low complexity" evidence="1">
    <location>
        <begin position="1"/>
        <end position="17"/>
    </location>
</feature>
<reference evidence="3" key="1">
    <citation type="journal article" date="2015" name="Nature">
        <title>Complex archaea that bridge the gap between prokaryotes and eukaryotes.</title>
        <authorList>
            <person name="Spang A."/>
            <person name="Saw J.H."/>
            <person name="Jorgensen S.L."/>
            <person name="Zaremba-Niedzwiedzka K."/>
            <person name="Martijn J."/>
            <person name="Lind A.E."/>
            <person name="van Eijk R."/>
            <person name="Schleper C."/>
            <person name="Guy L."/>
            <person name="Ettema T.J."/>
        </authorList>
    </citation>
    <scope>NUCLEOTIDE SEQUENCE</scope>
</reference>
<name>A0A0F9UJ63_9ZZZZ</name>
<organism evidence="3">
    <name type="scientific">marine sediment metagenome</name>
    <dbReference type="NCBI Taxonomy" id="412755"/>
    <lineage>
        <taxon>unclassified sequences</taxon>
        <taxon>metagenomes</taxon>
        <taxon>ecological metagenomes</taxon>
    </lineage>
</organism>
<evidence type="ECO:0000256" key="1">
    <source>
        <dbReference type="SAM" id="MobiDB-lite"/>
    </source>
</evidence>
<dbReference type="Pfam" id="PF09524">
    <property type="entry name" value="Phg_2220_C"/>
    <property type="match status" value="1"/>
</dbReference>
<feature type="domain" description="Phage conserved hypothetical protein C-terminal" evidence="2">
    <location>
        <begin position="73"/>
        <end position="149"/>
    </location>
</feature>
<proteinExistence type="predicted"/>
<sequence>MAPTGAPWAPAGPSGAPEVPCPSPARVRKSSPTPDPEKKKTEKKRGGSERGGGQATLLGTEPEPTSEPFVQEVVGHLNEACGTVFPLTDPKIRELVAKLLAAKYTIEDMKTVNTWANENWSRVNPGEKDWRATFLVPSRLYGEKFAEHLGVAKGAIKRPVANSAGIPLDQMIGTPEYNARMGYTDKPKGPESK</sequence>
<evidence type="ECO:0000313" key="3">
    <source>
        <dbReference type="EMBL" id="KKN87392.1"/>
    </source>
</evidence>
<accession>A0A0F9UJ63</accession>
<evidence type="ECO:0000259" key="2">
    <source>
        <dbReference type="Pfam" id="PF09524"/>
    </source>
</evidence>
<dbReference type="EMBL" id="LAZR01000138">
    <property type="protein sequence ID" value="KKN87392.1"/>
    <property type="molecule type" value="Genomic_DNA"/>
</dbReference>
<feature type="region of interest" description="Disordered" evidence="1">
    <location>
        <begin position="1"/>
        <end position="66"/>
    </location>
</feature>
<comment type="caution">
    <text evidence="3">The sequence shown here is derived from an EMBL/GenBank/DDBJ whole genome shotgun (WGS) entry which is preliminary data.</text>
</comment>
<feature type="compositionally biased region" description="Basic and acidic residues" evidence="1">
    <location>
        <begin position="35"/>
        <end position="48"/>
    </location>
</feature>
<dbReference type="InterPro" id="IPR011741">
    <property type="entry name" value="Phg_2220_C"/>
</dbReference>
<gene>
    <name evidence="3" type="ORF">LCGC14_0258470</name>
</gene>
<protein>
    <recommendedName>
        <fullName evidence="2">Phage conserved hypothetical protein C-terminal domain-containing protein</fullName>
    </recommendedName>
</protein>